<reference evidence="1 2" key="1">
    <citation type="submission" date="2024-05" db="EMBL/GenBank/DDBJ databases">
        <title>Genome sequencing and assembly of Indian major carp, Cirrhinus mrigala (Hamilton, 1822).</title>
        <authorList>
            <person name="Mohindra V."/>
            <person name="Chowdhury L.M."/>
            <person name="Lal K."/>
            <person name="Jena J.K."/>
        </authorList>
    </citation>
    <scope>NUCLEOTIDE SEQUENCE [LARGE SCALE GENOMIC DNA]</scope>
    <source>
        <strain evidence="1">CM1030</strain>
        <tissue evidence="1">Blood</tissue>
    </source>
</reference>
<dbReference type="Proteomes" id="UP001529510">
    <property type="component" value="Unassembled WGS sequence"/>
</dbReference>
<dbReference type="EMBL" id="JAMKFB020000012">
    <property type="protein sequence ID" value="KAL0179527.1"/>
    <property type="molecule type" value="Genomic_DNA"/>
</dbReference>
<accession>A0ABD0Q036</accession>
<evidence type="ECO:0000313" key="1">
    <source>
        <dbReference type="EMBL" id="KAL0179527.1"/>
    </source>
</evidence>
<organism evidence="1 2">
    <name type="scientific">Cirrhinus mrigala</name>
    <name type="common">Mrigala</name>
    <dbReference type="NCBI Taxonomy" id="683832"/>
    <lineage>
        <taxon>Eukaryota</taxon>
        <taxon>Metazoa</taxon>
        <taxon>Chordata</taxon>
        <taxon>Craniata</taxon>
        <taxon>Vertebrata</taxon>
        <taxon>Euteleostomi</taxon>
        <taxon>Actinopterygii</taxon>
        <taxon>Neopterygii</taxon>
        <taxon>Teleostei</taxon>
        <taxon>Ostariophysi</taxon>
        <taxon>Cypriniformes</taxon>
        <taxon>Cyprinidae</taxon>
        <taxon>Labeoninae</taxon>
        <taxon>Labeonini</taxon>
        <taxon>Cirrhinus</taxon>
    </lineage>
</organism>
<evidence type="ECO:0000313" key="2">
    <source>
        <dbReference type="Proteomes" id="UP001529510"/>
    </source>
</evidence>
<proteinExistence type="predicted"/>
<gene>
    <name evidence="1" type="ORF">M9458_024969</name>
</gene>
<protein>
    <submittedName>
        <fullName evidence="1">Uncharacterized protein</fullName>
    </submittedName>
</protein>
<name>A0ABD0Q036_CIRMR</name>
<comment type="caution">
    <text evidence="1">The sequence shown here is derived from an EMBL/GenBank/DDBJ whole genome shotgun (WGS) entry which is preliminary data.</text>
</comment>
<dbReference type="AlphaFoldDB" id="A0ABD0Q036"/>
<feature type="non-terminal residue" evidence="1">
    <location>
        <position position="72"/>
    </location>
</feature>
<keyword evidence="2" id="KW-1185">Reference proteome</keyword>
<sequence>MGVTLSRAIQWSSDGDKLEISPLNNDMLNEILLFTEEFDDRYPQEARIQFSEPLQWKTSLEAANFTTDIYDT</sequence>